<dbReference type="InterPro" id="IPR001207">
    <property type="entry name" value="Transposase_mutator"/>
</dbReference>
<name>A0A2A8D2P0_9BACT</name>
<dbReference type="Pfam" id="PF00872">
    <property type="entry name" value="Transposase_mut"/>
    <property type="match status" value="1"/>
</dbReference>
<dbReference type="GO" id="GO:0003677">
    <property type="term" value="F:DNA binding"/>
    <property type="evidence" value="ECO:0007669"/>
    <property type="project" value="UniProtKB-UniRule"/>
</dbReference>
<dbReference type="PANTHER" id="PTHR33217:SF7">
    <property type="entry name" value="TRANSPOSASE FOR INSERTION SEQUENCE ELEMENT IS1081"/>
    <property type="match status" value="1"/>
</dbReference>
<keyword evidence="4 6" id="KW-0238">DNA-binding</keyword>
<dbReference type="Proteomes" id="UP000220102">
    <property type="component" value="Unassembled WGS sequence"/>
</dbReference>
<sequence length="95" mass="10428">MLFDALQIEVRHEDAVRATTVVIGVDIGTDRQRELLRLHLSYSKTEGGWHRFIERLKARGLSGVRVATSDAHDGLRLAVNASFPGLIARCTSGAT</sequence>
<accession>A0A2A8D2P0</accession>
<keyword evidence="6" id="KW-0814">Transposable element</keyword>
<evidence type="ECO:0000256" key="3">
    <source>
        <dbReference type="ARBA" id="ARBA00022578"/>
    </source>
</evidence>
<evidence type="ECO:0000256" key="6">
    <source>
        <dbReference type="RuleBase" id="RU365089"/>
    </source>
</evidence>
<dbReference type="AlphaFoldDB" id="A0A2A8D2P0"/>
<comment type="function">
    <text evidence="1 6">Required for the transposition of the insertion element.</text>
</comment>
<dbReference type="EMBL" id="PDEQ01000001">
    <property type="protein sequence ID" value="PEN15087.1"/>
    <property type="molecule type" value="Genomic_DNA"/>
</dbReference>
<dbReference type="GO" id="GO:0006313">
    <property type="term" value="P:DNA transposition"/>
    <property type="evidence" value="ECO:0007669"/>
    <property type="project" value="UniProtKB-UniRule"/>
</dbReference>
<keyword evidence="5 6" id="KW-0233">DNA recombination</keyword>
<comment type="caution">
    <text evidence="7">The sequence shown here is derived from an EMBL/GenBank/DDBJ whole genome shotgun (WGS) entry which is preliminary data.</text>
</comment>
<comment type="similarity">
    <text evidence="2 6">Belongs to the transposase mutator family.</text>
</comment>
<evidence type="ECO:0000313" key="8">
    <source>
        <dbReference type="Proteomes" id="UP000220102"/>
    </source>
</evidence>
<evidence type="ECO:0000256" key="1">
    <source>
        <dbReference type="ARBA" id="ARBA00002190"/>
    </source>
</evidence>
<keyword evidence="8" id="KW-1185">Reference proteome</keyword>
<proteinExistence type="inferred from homology"/>
<protein>
    <recommendedName>
        <fullName evidence="6">Mutator family transposase</fullName>
    </recommendedName>
</protein>
<dbReference type="PANTHER" id="PTHR33217">
    <property type="entry name" value="TRANSPOSASE FOR INSERTION SEQUENCE ELEMENT IS1081"/>
    <property type="match status" value="1"/>
</dbReference>
<organism evidence="7 8">
    <name type="scientific">Longibacter salinarum</name>
    <dbReference type="NCBI Taxonomy" id="1850348"/>
    <lineage>
        <taxon>Bacteria</taxon>
        <taxon>Pseudomonadati</taxon>
        <taxon>Rhodothermota</taxon>
        <taxon>Rhodothermia</taxon>
        <taxon>Rhodothermales</taxon>
        <taxon>Salisaetaceae</taxon>
        <taxon>Longibacter</taxon>
    </lineage>
</organism>
<evidence type="ECO:0000256" key="5">
    <source>
        <dbReference type="ARBA" id="ARBA00023172"/>
    </source>
</evidence>
<dbReference type="OrthoDB" id="9779930at2"/>
<reference evidence="7 8" key="1">
    <citation type="submission" date="2017-10" db="EMBL/GenBank/DDBJ databases">
        <title>Draft genome of Longibacter Salinarum.</title>
        <authorList>
            <person name="Goh K.M."/>
            <person name="Shamsir M.S."/>
            <person name="Lim S.W."/>
        </authorList>
    </citation>
    <scope>NUCLEOTIDE SEQUENCE [LARGE SCALE GENOMIC DNA]</scope>
    <source>
        <strain evidence="7 8">KCTC 52045</strain>
    </source>
</reference>
<evidence type="ECO:0000313" key="7">
    <source>
        <dbReference type="EMBL" id="PEN15087.1"/>
    </source>
</evidence>
<dbReference type="GO" id="GO:0004803">
    <property type="term" value="F:transposase activity"/>
    <property type="evidence" value="ECO:0007669"/>
    <property type="project" value="UniProtKB-UniRule"/>
</dbReference>
<evidence type="ECO:0000256" key="2">
    <source>
        <dbReference type="ARBA" id="ARBA00010961"/>
    </source>
</evidence>
<gene>
    <name evidence="7" type="ORF">CRI94_02015</name>
</gene>
<evidence type="ECO:0000256" key="4">
    <source>
        <dbReference type="ARBA" id="ARBA00023125"/>
    </source>
</evidence>
<keyword evidence="3 6" id="KW-0815">Transposition</keyword>